<evidence type="ECO:0000256" key="4">
    <source>
        <dbReference type="ARBA" id="ARBA00022741"/>
    </source>
</evidence>
<dbReference type="OrthoDB" id="9763290at2"/>
<dbReference type="GO" id="GO:0005524">
    <property type="term" value="F:ATP binding"/>
    <property type="evidence" value="ECO:0007669"/>
    <property type="project" value="UniProtKB-KW"/>
</dbReference>
<dbReference type="EC" id="6.3.5.4" evidence="3"/>
<dbReference type="SUPFAM" id="SSF56235">
    <property type="entry name" value="N-terminal nucleophile aminohydrolases (Ntn hydrolases)"/>
    <property type="match status" value="1"/>
</dbReference>
<evidence type="ECO:0000256" key="1">
    <source>
        <dbReference type="ARBA" id="ARBA00005187"/>
    </source>
</evidence>
<evidence type="ECO:0000313" key="13">
    <source>
        <dbReference type="Proteomes" id="UP000434052"/>
    </source>
</evidence>
<accession>A0A6P1ZHU2</accession>
<dbReference type="PANTHER" id="PTHR43284:SF1">
    <property type="entry name" value="ASPARAGINE SYNTHETASE"/>
    <property type="match status" value="1"/>
</dbReference>
<feature type="site" description="Important for beta-aspartyl-AMP intermediate formation" evidence="10">
    <location>
        <position position="407"/>
    </location>
</feature>
<dbReference type="Gene3D" id="3.60.20.10">
    <property type="entry name" value="Glutamine Phosphoribosylpyrophosphate, subunit 1, domain 1"/>
    <property type="match status" value="1"/>
</dbReference>
<sequence length="695" mass="75173">MCGLTGFLGPATPGADPRPFTDILDAMSRRIAHRGPDGAGAVYLPGLGLGLAHTRLAILDPTPAGAQPMALVDGDAVPHSPGSSVQSTSSNASWIVYNGEIYNHMDIRRRLERERNAQGWRSGCDTETLLAACAAWGVEKAVASAVGMFAFAYWDGSSRTLTLARDRMGLKPLAYGFVGGNAGERALLFASEITSLEAHPQFPGLANLDASALASFFCWGCVPAPATIYTGFHKLPPGCLLTIRPQDVREGTLPEPHQYYSVARLAAAGLANPLVDEDDAVERMEDALQCAVADRLLSDVPLGAFLSGGTDSSLVAALMQRASDRPVATFTMGSPHPEHDESAKAAAIATHLGTRHTHLPVTEADALALAADMGRLYDEPFADSSQIPTHLVSRLARGHVAVCLSGDGGDELFGGYNRHLFGPAIWRRIGGVPFPVRRVLAAILARGGESALDRAYRLIAPALPPERRQMLFRQKAAKVRRGLLAHDREAFYRALAALWSEPPLSAQFGSTTTPPWPQPRMTAGLEESPGGARALDFGDWMQAADQLGYLPDDILAKVDRASMAVALEVRVPLLDHRVVELAWRLPRSLRMNHGHGKTILRTLLSRHLPQELVDQPKQGFGVPLADWLRGPLRPWVEDLLNPASLGSHGLLDVRAIQSEWRRLLADNDRSGINAPAMRIWAVCMFQAWYAERTSR</sequence>
<dbReference type="Pfam" id="PF00733">
    <property type="entry name" value="Asn_synthase"/>
    <property type="match status" value="1"/>
</dbReference>
<dbReference type="GO" id="GO:0005829">
    <property type="term" value="C:cytosol"/>
    <property type="evidence" value="ECO:0007669"/>
    <property type="project" value="TreeGrafter"/>
</dbReference>
<dbReference type="CDD" id="cd00712">
    <property type="entry name" value="AsnB"/>
    <property type="match status" value="1"/>
</dbReference>
<proteinExistence type="inferred from homology"/>
<evidence type="ECO:0000256" key="3">
    <source>
        <dbReference type="ARBA" id="ARBA00012737"/>
    </source>
</evidence>
<reference evidence="12 13" key="1">
    <citation type="submission" date="2018-06" db="EMBL/GenBank/DDBJ databases">
        <title>Complete genome of Desulfovibrio marinus P48SEP.</title>
        <authorList>
            <person name="Crispim J.S."/>
            <person name="Vidigal P.M.P."/>
            <person name="Silva L.C.F."/>
            <person name="Araujo L.C."/>
            <person name="Laguardia C.N."/>
            <person name="Dias R.S."/>
            <person name="Sousa M.P."/>
            <person name="Paula S.O."/>
            <person name="Silva C."/>
        </authorList>
    </citation>
    <scope>NUCLEOTIDE SEQUENCE [LARGE SCALE GENOMIC DNA]</scope>
    <source>
        <strain evidence="12 13">P48SEP</strain>
    </source>
</reference>
<evidence type="ECO:0000256" key="5">
    <source>
        <dbReference type="ARBA" id="ARBA00022840"/>
    </source>
</evidence>
<keyword evidence="4 9" id="KW-0547">Nucleotide-binding</keyword>
<dbReference type="SUPFAM" id="SSF52402">
    <property type="entry name" value="Adenine nucleotide alpha hydrolases-like"/>
    <property type="match status" value="1"/>
</dbReference>
<dbReference type="Gene3D" id="3.40.50.620">
    <property type="entry name" value="HUPs"/>
    <property type="match status" value="1"/>
</dbReference>
<dbReference type="InterPro" id="IPR014729">
    <property type="entry name" value="Rossmann-like_a/b/a_fold"/>
</dbReference>
<evidence type="ECO:0000259" key="11">
    <source>
        <dbReference type="PROSITE" id="PS51278"/>
    </source>
</evidence>
<name>A0A6P1ZHU2_9BACT</name>
<dbReference type="InterPro" id="IPR033738">
    <property type="entry name" value="AsnB_N"/>
</dbReference>
<evidence type="ECO:0000256" key="10">
    <source>
        <dbReference type="PIRSR" id="PIRSR001589-3"/>
    </source>
</evidence>
<dbReference type="NCBIfam" id="TIGR01536">
    <property type="entry name" value="asn_synth_AEB"/>
    <property type="match status" value="1"/>
</dbReference>
<gene>
    <name evidence="12" type="primary">asnB</name>
    <name evidence="12" type="ORF">DQK91_15750</name>
</gene>
<dbReference type="CDD" id="cd01991">
    <property type="entry name" value="Asn_synthase_B_C"/>
    <property type="match status" value="1"/>
</dbReference>
<organism evidence="12 13">
    <name type="scientific">Oceanidesulfovibrio marinus</name>
    <dbReference type="NCBI Taxonomy" id="370038"/>
    <lineage>
        <taxon>Bacteria</taxon>
        <taxon>Pseudomonadati</taxon>
        <taxon>Thermodesulfobacteriota</taxon>
        <taxon>Desulfovibrionia</taxon>
        <taxon>Desulfovibrionales</taxon>
        <taxon>Desulfovibrionaceae</taxon>
        <taxon>Oceanidesulfovibrio</taxon>
    </lineage>
</organism>
<keyword evidence="8" id="KW-0028">Amino-acid biosynthesis</keyword>
<protein>
    <recommendedName>
        <fullName evidence="3">asparagine synthase (glutamine-hydrolyzing)</fullName>
        <ecNumber evidence="3">6.3.5.4</ecNumber>
    </recommendedName>
</protein>
<dbReference type="PANTHER" id="PTHR43284">
    <property type="entry name" value="ASPARAGINE SYNTHETASE (GLUTAMINE-HYDROLYZING)"/>
    <property type="match status" value="1"/>
</dbReference>
<keyword evidence="5 9" id="KW-0067">ATP-binding</keyword>
<dbReference type="InterPro" id="IPR006426">
    <property type="entry name" value="Asn_synth_AEB"/>
</dbReference>
<keyword evidence="12" id="KW-0436">Ligase</keyword>
<dbReference type="InterPro" id="IPR029055">
    <property type="entry name" value="Ntn_hydrolases_N"/>
</dbReference>
<evidence type="ECO:0000256" key="8">
    <source>
        <dbReference type="PIRSR" id="PIRSR001589-1"/>
    </source>
</evidence>
<dbReference type="Proteomes" id="UP000434052">
    <property type="component" value="Unassembled WGS sequence"/>
</dbReference>
<dbReference type="GO" id="GO:0006529">
    <property type="term" value="P:asparagine biosynthetic process"/>
    <property type="evidence" value="ECO:0007669"/>
    <property type="project" value="UniProtKB-KW"/>
</dbReference>
<evidence type="ECO:0000256" key="2">
    <source>
        <dbReference type="ARBA" id="ARBA00005752"/>
    </source>
</evidence>
<evidence type="ECO:0000313" key="12">
    <source>
        <dbReference type="EMBL" id="TVM32332.1"/>
    </source>
</evidence>
<dbReference type="InterPro" id="IPR001962">
    <property type="entry name" value="Asn_synthase"/>
</dbReference>
<evidence type="ECO:0000256" key="9">
    <source>
        <dbReference type="PIRSR" id="PIRSR001589-2"/>
    </source>
</evidence>
<dbReference type="EMBL" id="QMIF01000011">
    <property type="protein sequence ID" value="TVM32332.1"/>
    <property type="molecule type" value="Genomic_DNA"/>
</dbReference>
<dbReference type="Pfam" id="PF13522">
    <property type="entry name" value="GATase_6"/>
    <property type="match status" value="1"/>
</dbReference>
<dbReference type="GO" id="GO:0004066">
    <property type="term" value="F:asparagine synthase (glutamine-hydrolyzing) activity"/>
    <property type="evidence" value="ECO:0007669"/>
    <property type="project" value="UniProtKB-EC"/>
</dbReference>
<evidence type="ECO:0000256" key="7">
    <source>
        <dbReference type="ARBA" id="ARBA00048741"/>
    </source>
</evidence>
<comment type="catalytic activity">
    <reaction evidence="7">
        <text>L-aspartate + L-glutamine + ATP + H2O = L-asparagine + L-glutamate + AMP + diphosphate + H(+)</text>
        <dbReference type="Rhea" id="RHEA:12228"/>
        <dbReference type="ChEBI" id="CHEBI:15377"/>
        <dbReference type="ChEBI" id="CHEBI:15378"/>
        <dbReference type="ChEBI" id="CHEBI:29985"/>
        <dbReference type="ChEBI" id="CHEBI:29991"/>
        <dbReference type="ChEBI" id="CHEBI:30616"/>
        <dbReference type="ChEBI" id="CHEBI:33019"/>
        <dbReference type="ChEBI" id="CHEBI:58048"/>
        <dbReference type="ChEBI" id="CHEBI:58359"/>
        <dbReference type="ChEBI" id="CHEBI:456215"/>
        <dbReference type="EC" id="6.3.5.4"/>
    </reaction>
</comment>
<feature type="domain" description="Glutamine amidotransferase type-2" evidence="11">
    <location>
        <begin position="2"/>
        <end position="246"/>
    </location>
</feature>
<keyword evidence="6 8" id="KW-0315">Glutamine amidotransferase</keyword>
<feature type="binding site" evidence="9">
    <location>
        <begin position="405"/>
        <end position="406"/>
    </location>
    <ligand>
        <name>ATP</name>
        <dbReference type="ChEBI" id="CHEBI:30616"/>
    </ligand>
</feature>
<comment type="pathway">
    <text evidence="1">Amino-acid biosynthesis; L-asparagine biosynthesis; L-asparagine from L-aspartate (L-Gln route): step 1/1.</text>
</comment>
<dbReference type="PIRSF" id="PIRSF001589">
    <property type="entry name" value="Asn_synthetase_glu-h"/>
    <property type="match status" value="1"/>
</dbReference>
<comment type="similarity">
    <text evidence="2">Belongs to the asparagine synthetase family.</text>
</comment>
<feature type="binding site" evidence="9">
    <location>
        <position position="125"/>
    </location>
    <ligand>
        <name>L-glutamine</name>
        <dbReference type="ChEBI" id="CHEBI:58359"/>
    </ligand>
</feature>
<dbReference type="InterPro" id="IPR051786">
    <property type="entry name" value="ASN_synthetase/amidase"/>
</dbReference>
<keyword evidence="8" id="KW-0061">Asparagine biosynthesis</keyword>
<evidence type="ECO:0000256" key="6">
    <source>
        <dbReference type="ARBA" id="ARBA00022962"/>
    </source>
</evidence>
<comment type="caution">
    <text evidence="12">The sequence shown here is derived from an EMBL/GenBank/DDBJ whole genome shotgun (WGS) entry which is preliminary data.</text>
</comment>
<dbReference type="RefSeq" id="WP_144306343.1">
    <property type="nucleotide sequence ID" value="NZ_QMIF01000011.1"/>
</dbReference>
<dbReference type="InterPro" id="IPR017932">
    <property type="entry name" value="GATase_2_dom"/>
</dbReference>
<dbReference type="AlphaFoldDB" id="A0A6P1ZHU2"/>
<dbReference type="PROSITE" id="PS51278">
    <property type="entry name" value="GATASE_TYPE_2"/>
    <property type="match status" value="1"/>
</dbReference>
<feature type="active site" description="For GATase activity" evidence="8">
    <location>
        <position position="2"/>
    </location>
</feature>